<name>A0A2P2QVQ5_RHIMU</name>
<organism evidence="1">
    <name type="scientific">Rhizophora mucronata</name>
    <name type="common">Asiatic mangrove</name>
    <dbReference type="NCBI Taxonomy" id="61149"/>
    <lineage>
        <taxon>Eukaryota</taxon>
        <taxon>Viridiplantae</taxon>
        <taxon>Streptophyta</taxon>
        <taxon>Embryophyta</taxon>
        <taxon>Tracheophyta</taxon>
        <taxon>Spermatophyta</taxon>
        <taxon>Magnoliopsida</taxon>
        <taxon>eudicotyledons</taxon>
        <taxon>Gunneridae</taxon>
        <taxon>Pentapetalae</taxon>
        <taxon>rosids</taxon>
        <taxon>fabids</taxon>
        <taxon>Malpighiales</taxon>
        <taxon>Rhizophoraceae</taxon>
        <taxon>Rhizophora</taxon>
    </lineage>
</organism>
<reference evidence="1" key="1">
    <citation type="submission" date="2018-02" db="EMBL/GenBank/DDBJ databases">
        <title>Rhizophora mucronata_Transcriptome.</title>
        <authorList>
            <person name="Meera S.P."/>
            <person name="Sreeshan A."/>
            <person name="Augustine A."/>
        </authorList>
    </citation>
    <scope>NUCLEOTIDE SEQUENCE</scope>
    <source>
        <tissue evidence="1">Leaf</tissue>
    </source>
</reference>
<accession>A0A2P2QVQ5</accession>
<protein>
    <submittedName>
        <fullName evidence="1">Uncharacterized protein</fullName>
    </submittedName>
</protein>
<evidence type="ECO:0000313" key="1">
    <source>
        <dbReference type="EMBL" id="MBX71038.1"/>
    </source>
</evidence>
<dbReference type="EMBL" id="GGEC01090554">
    <property type="protein sequence ID" value="MBX71038.1"/>
    <property type="molecule type" value="Transcribed_RNA"/>
</dbReference>
<dbReference type="AlphaFoldDB" id="A0A2P2QVQ5"/>
<proteinExistence type="predicted"/>
<sequence length="34" mass="3866">MLAAYLFVESFSCLCLLPKKFVPLRLSSRQCSLT</sequence>